<organism evidence="2 3">
    <name type="scientific">Neomoorella glycerini</name>
    <dbReference type="NCBI Taxonomy" id="55779"/>
    <lineage>
        <taxon>Bacteria</taxon>
        <taxon>Bacillati</taxon>
        <taxon>Bacillota</taxon>
        <taxon>Clostridia</taxon>
        <taxon>Neomoorellales</taxon>
        <taxon>Neomoorellaceae</taxon>
        <taxon>Neomoorella</taxon>
    </lineage>
</organism>
<reference evidence="2 3" key="1">
    <citation type="submission" date="2019-11" db="EMBL/GenBank/DDBJ databases">
        <title>Genome sequence of Moorella glycerini DSM11254.</title>
        <authorList>
            <person name="Poehlein A."/>
            <person name="Boeer T."/>
            <person name="Daniel R."/>
        </authorList>
    </citation>
    <scope>NUCLEOTIDE SEQUENCE [LARGE SCALE GENOMIC DNA]</scope>
    <source>
        <strain evidence="2 3">DSM 11254</strain>
    </source>
</reference>
<evidence type="ECO:0000256" key="1">
    <source>
        <dbReference type="SAM" id="Phobius"/>
    </source>
</evidence>
<keyword evidence="1" id="KW-1133">Transmembrane helix</keyword>
<keyword evidence="3" id="KW-1185">Reference proteome</keyword>
<dbReference type="Proteomes" id="UP000425916">
    <property type="component" value="Chromosome"/>
</dbReference>
<keyword evidence="1" id="KW-0812">Transmembrane</keyword>
<gene>
    <name evidence="2" type="ORF">MGLY_29340</name>
</gene>
<evidence type="ECO:0008006" key="4">
    <source>
        <dbReference type="Google" id="ProtNLM"/>
    </source>
</evidence>
<keyword evidence="1" id="KW-0472">Membrane</keyword>
<sequence>MRPCKYFAWGLILGIGLTWGWFSFSEKNKAEPVLPALAPAGQQQAPFAVIFNFYQALATGREDQLPFLVTPELLITLQKNQFLQKWQQRRQQDPSLRFVFFLIKEQEVDLKTGTARARGSAEWVSARQGTLSVPQTITIFNERGTWKIKDIKEQG</sequence>
<evidence type="ECO:0000313" key="2">
    <source>
        <dbReference type="EMBL" id="QGP93521.1"/>
    </source>
</evidence>
<evidence type="ECO:0000313" key="3">
    <source>
        <dbReference type="Proteomes" id="UP000425916"/>
    </source>
</evidence>
<accession>A0A6I5ZW18</accession>
<dbReference type="RefSeq" id="WP_156274999.1">
    <property type="nucleotide sequence ID" value="NZ_CP046244.1"/>
</dbReference>
<feature type="transmembrane region" description="Helical" evidence="1">
    <location>
        <begin position="6"/>
        <end position="24"/>
    </location>
</feature>
<protein>
    <recommendedName>
        <fullName evidence="4">DUF4878 domain-containing protein</fullName>
    </recommendedName>
</protein>
<name>A0A6I5ZW18_9FIRM</name>
<dbReference type="AlphaFoldDB" id="A0A6I5ZW18"/>
<dbReference type="EMBL" id="CP046244">
    <property type="protein sequence ID" value="QGP93521.1"/>
    <property type="molecule type" value="Genomic_DNA"/>
</dbReference>
<dbReference type="OrthoDB" id="1724570at2"/>
<proteinExistence type="predicted"/>